<keyword evidence="4 6" id="KW-1133">Transmembrane helix</keyword>
<sequence>MDRYQRSSGSIVQKAGSGVQTYMAQVYGWMTCGLLLTAFVAGYVANSPEILNAIFSSSIVFYGLIIAQLALVFVLSGLVHKMSGALATGLFMLYSMLTGLTLSSIFVIYTSGSIASTFVISAAMFGALSVYGYTTKRSLSGLGSFLFMGLIGIVLASLINLWLKSPALMWAITYIGVLVFAGLTAYDTQKLKEMGAELDVNDKENLRRYSITGALTLYLDFINLFLMLLRILGDRR</sequence>
<dbReference type="InterPro" id="IPR006214">
    <property type="entry name" value="Bax_inhibitor_1-related"/>
</dbReference>
<reference evidence="7" key="1">
    <citation type="submission" date="2013-07" db="EMBL/GenBank/DDBJ databases">
        <title>Sub-species coevolution in mutualistic symbiosis.</title>
        <authorList>
            <person name="Murfin K."/>
            <person name="Klassen J."/>
            <person name="Lee M."/>
            <person name="Forst S."/>
            <person name="Stock P."/>
            <person name="Goodrich-Blair H."/>
        </authorList>
    </citation>
    <scope>NUCLEOTIDE SEQUENCE [LARGE SCALE GENOMIC DNA]</scope>
    <source>
        <strain evidence="7">Puntauvense</strain>
    </source>
</reference>
<dbReference type="EMBL" id="CBSW010000171">
    <property type="protein sequence ID" value="CDG97283.1"/>
    <property type="molecule type" value="Genomic_DNA"/>
</dbReference>
<feature type="transmembrane region" description="Helical" evidence="6">
    <location>
        <begin position="21"/>
        <end position="44"/>
    </location>
</feature>
<dbReference type="PANTHER" id="PTHR23291:SF50">
    <property type="entry name" value="PROTEIN LIFEGUARD 4"/>
    <property type="match status" value="1"/>
</dbReference>
<proteinExistence type="inferred from homology"/>
<protein>
    <submittedName>
        <fullName evidence="7">Putative transport protein</fullName>
    </submittedName>
</protein>
<feature type="transmembrane region" description="Helical" evidence="6">
    <location>
        <begin position="209"/>
        <end position="232"/>
    </location>
</feature>
<keyword evidence="3 6" id="KW-0812">Transmembrane</keyword>
<feature type="transmembrane region" description="Helical" evidence="6">
    <location>
        <begin position="86"/>
        <end position="108"/>
    </location>
</feature>
<evidence type="ECO:0000256" key="4">
    <source>
        <dbReference type="ARBA" id="ARBA00022989"/>
    </source>
</evidence>
<accession>A0A077NFX6</accession>
<feature type="transmembrane region" description="Helical" evidence="6">
    <location>
        <begin position="50"/>
        <end position="74"/>
    </location>
</feature>
<gene>
    <name evidence="7" type="primary">ybhL</name>
    <name evidence="7" type="ORF">XBP1_2520065</name>
</gene>
<keyword evidence="5 6" id="KW-0472">Membrane</keyword>
<dbReference type="CDD" id="cd10432">
    <property type="entry name" value="BI-1-like_bacterial"/>
    <property type="match status" value="1"/>
</dbReference>
<evidence type="ECO:0000256" key="5">
    <source>
        <dbReference type="ARBA" id="ARBA00023136"/>
    </source>
</evidence>
<dbReference type="RefSeq" id="WP_038206474.1">
    <property type="nucleotide sequence ID" value="NZ_CAWLWN010000214.1"/>
</dbReference>
<evidence type="ECO:0000256" key="3">
    <source>
        <dbReference type="ARBA" id="ARBA00022692"/>
    </source>
</evidence>
<dbReference type="HOGENOM" id="CLU_058671_1_0_6"/>
<organism evidence="7">
    <name type="scientific">Xenorhabdus bovienii str. puntauvense</name>
    <dbReference type="NCBI Taxonomy" id="1398201"/>
    <lineage>
        <taxon>Bacteria</taxon>
        <taxon>Pseudomonadati</taxon>
        <taxon>Pseudomonadota</taxon>
        <taxon>Gammaproteobacteria</taxon>
        <taxon>Enterobacterales</taxon>
        <taxon>Morganellaceae</taxon>
        <taxon>Xenorhabdus</taxon>
    </lineage>
</organism>
<evidence type="ECO:0000313" key="7">
    <source>
        <dbReference type="EMBL" id="CDG97283.1"/>
    </source>
</evidence>
<dbReference type="Proteomes" id="UP000028511">
    <property type="component" value="Unassembled WGS sequence"/>
</dbReference>
<comment type="similarity">
    <text evidence="2 6">Belongs to the BI1 family.</text>
</comment>
<name>A0A077NFX6_XENBV</name>
<dbReference type="AlphaFoldDB" id="A0A077NFX6"/>
<dbReference type="Pfam" id="PF01027">
    <property type="entry name" value="Bax1-I"/>
    <property type="match status" value="1"/>
</dbReference>
<feature type="transmembrane region" description="Helical" evidence="6">
    <location>
        <begin position="145"/>
        <end position="163"/>
    </location>
</feature>
<comment type="caution">
    <text evidence="7">The sequence shown here is derived from an EMBL/GenBank/DDBJ whole genome shotgun (WGS) entry which is preliminary data.</text>
</comment>
<evidence type="ECO:0000256" key="2">
    <source>
        <dbReference type="ARBA" id="ARBA00010350"/>
    </source>
</evidence>
<comment type="subcellular location">
    <subcellularLocation>
        <location evidence="1">Membrane</location>
        <topology evidence="1">Multi-pass membrane protein</topology>
    </subcellularLocation>
</comment>
<dbReference type="GO" id="GO:0005886">
    <property type="term" value="C:plasma membrane"/>
    <property type="evidence" value="ECO:0007669"/>
    <property type="project" value="TreeGrafter"/>
</dbReference>
<feature type="transmembrane region" description="Helical" evidence="6">
    <location>
        <begin position="169"/>
        <end position="188"/>
    </location>
</feature>
<feature type="transmembrane region" description="Helical" evidence="6">
    <location>
        <begin position="114"/>
        <end position="133"/>
    </location>
</feature>
<evidence type="ECO:0000256" key="1">
    <source>
        <dbReference type="ARBA" id="ARBA00004141"/>
    </source>
</evidence>
<evidence type="ECO:0000256" key="6">
    <source>
        <dbReference type="RuleBase" id="RU004379"/>
    </source>
</evidence>
<dbReference type="PANTHER" id="PTHR23291">
    <property type="entry name" value="BAX INHIBITOR-RELATED"/>
    <property type="match status" value="1"/>
</dbReference>